<evidence type="ECO:0000313" key="3">
    <source>
        <dbReference type="Proteomes" id="UP000695562"/>
    </source>
</evidence>
<proteinExistence type="predicted"/>
<keyword evidence="3" id="KW-1185">Reference proteome</keyword>
<sequence>MSSERISKHTLKNMEMAGINKRFKAHSIRHAMASALADLNVDKERIRSAGQWKSNVCMDKHYFRSNRTIDALQEIGSLL</sequence>
<dbReference type="AlphaFoldDB" id="A0A8J4Q566"/>
<dbReference type="GO" id="GO:0015074">
    <property type="term" value="P:DNA integration"/>
    <property type="evidence" value="ECO:0007669"/>
    <property type="project" value="InterPro"/>
</dbReference>
<dbReference type="SUPFAM" id="SSF56349">
    <property type="entry name" value="DNA breaking-rejoining enzymes"/>
    <property type="match status" value="1"/>
</dbReference>
<evidence type="ECO:0000313" key="2">
    <source>
        <dbReference type="EMBL" id="KAF2074156.1"/>
    </source>
</evidence>
<name>A0A8J4Q566_9MYCE</name>
<gene>
    <name evidence="2" type="ORF">CYY_004527</name>
</gene>
<evidence type="ECO:0008006" key="4">
    <source>
        <dbReference type="Google" id="ProtNLM"/>
    </source>
</evidence>
<reference evidence="2" key="1">
    <citation type="submission" date="2020-01" db="EMBL/GenBank/DDBJ databases">
        <title>Development of genomics and gene disruption for Polysphondylium violaceum indicates a role for the polyketide synthase stlB in stalk morphogenesis.</title>
        <authorList>
            <person name="Narita B."/>
            <person name="Kawabe Y."/>
            <person name="Kin K."/>
            <person name="Saito T."/>
            <person name="Gibbs R."/>
            <person name="Kuspa A."/>
            <person name="Muzny D."/>
            <person name="Queller D."/>
            <person name="Richards S."/>
            <person name="Strassman J."/>
            <person name="Sucgang R."/>
            <person name="Worley K."/>
            <person name="Schaap P."/>
        </authorList>
    </citation>
    <scope>NUCLEOTIDE SEQUENCE</scope>
    <source>
        <strain evidence="2">QSvi11</strain>
    </source>
</reference>
<dbReference type="GO" id="GO:0006310">
    <property type="term" value="P:DNA recombination"/>
    <property type="evidence" value="ECO:0007669"/>
    <property type="project" value="UniProtKB-KW"/>
</dbReference>
<protein>
    <recommendedName>
        <fullName evidence="4">Tyr recombinase domain-containing protein</fullName>
    </recommendedName>
</protein>
<comment type="caution">
    <text evidence="2">The sequence shown here is derived from an EMBL/GenBank/DDBJ whole genome shotgun (WGS) entry which is preliminary data.</text>
</comment>
<accession>A0A8J4Q566</accession>
<dbReference type="GO" id="GO:0003677">
    <property type="term" value="F:DNA binding"/>
    <property type="evidence" value="ECO:0007669"/>
    <property type="project" value="InterPro"/>
</dbReference>
<organism evidence="2 3">
    <name type="scientific">Polysphondylium violaceum</name>
    <dbReference type="NCBI Taxonomy" id="133409"/>
    <lineage>
        <taxon>Eukaryota</taxon>
        <taxon>Amoebozoa</taxon>
        <taxon>Evosea</taxon>
        <taxon>Eumycetozoa</taxon>
        <taxon>Dictyostelia</taxon>
        <taxon>Dictyosteliales</taxon>
        <taxon>Dictyosteliaceae</taxon>
        <taxon>Polysphondylium</taxon>
    </lineage>
</organism>
<dbReference type="Proteomes" id="UP000695562">
    <property type="component" value="Unassembled WGS sequence"/>
</dbReference>
<dbReference type="InterPro" id="IPR013762">
    <property type="entry name" value="Integrase-like_cat_sf"/>
</dbReference>
<dbReference type="Gene3D" id="1.10.443.10">
    <property type="entry name" value="Intergrase catalytic core"/>
    <property type="match status" value="1"/>
</dbReference>
<evidence type="ECO:0000256" key="1">
    <source>
        <dbReference type="ARBA" id="ARBA00023172"/>
    </source>
</evidence>
<dbReference type="EMBL" id="AJWJ01000162">
    <property type="protein sequence ID" value="KAF2074156.1"/>
    <property type="molecule type" value="Genomic_DNA"/>
</dbReference>
<dbReference type="InterPro" id="IPR011010">
    <property type="entry name" value="DNA_brk_join_enz"/>
</dbReference>
<keyword evidence="1" id="KW-0233">DNA recombination</keyword>